<evidence type="ECO:0000259" key="10">
    <source>
        <dbReference type="PROSITE" id="PS51198"/>
    </source>
</evidence>
<dbReference type="PANTHER" id="PTHR11070">
    <property type="entry name" value="UVRD / RECB / PCRA DNA HELICASE FAMILY MEMBER"/>
    <property type="match status" value="1"/>
</dbReference>
<evidence type="ECO:0000256" key="2">
    <source>
        <dbReference type="ARBA" id="ARBA00022801"/>
    </source>
</evidence>
<name>A0ABM6WNN7_9FLAO</name>
<feature type="domain" description="UvrD-like helicase C-terminal" evidence="11">
    <location>
        <begin position="468"/>
        <end position="732"/>
    </location>
</feature>
<comment type="catalytic activity">
    <reaction evidence="8">
        <text>ATP + H2O = ADP + phosphate + H(+)</text>
        <dbReference type="Rhea" id="RHEA:13065"/>
        <dbReference type="ChEBI" id="CHEBI:15377"/>
        <dbReference type="ChEBI" id="CHEBI:15378"/>
        <dbReference type="ChEBI" id="CHEBI:30616"/>
        <dbReference type="ChEBI" id="CHEBI:43474"/>
        <dbReference type="ChEBI" id="CHEBI:456216"/>
        <dbReference type="EC" id="5.6.2.4"/>
    </reaction>
</comment>
<gene>
    <name evidence="12" type="ORF">DM808_02265</name>
</gene>
<evidence type="ECO:0000256" key="4">
    <source>
        <dbReference type="ARBA" id="ARBA00022840"/>
    </source>
</evidence>
<dbReference type="RefSeq" id="WP_110540321.1">
    <property type="nucleotide sequence ID" value="NZ_CP029812.1"/>
</dbReference>
<feature type="binding site" evidence="9">
    <location>
        <begin position="12"/>
        <end position="19"/>
    </location>
    <ligand>
        <name>ATP</name>
        <dbReference type="ChEBI" id="CHEBI:30616"/>
    </ligand>
</feature>
<sequence>MFIPATLKIYNASAGSGKTFFLVKNYLFIIFKSPHCDEFKRILALTFTNKATEEIKERILQCIKEFSNQKISKEYHFLYNSIIKDLKLTKRQLSERAKKILSEILSDFSSLSISTIDKFTYRIIRSFFSNKKVYIEMDTHKFLWEVIDNLYNRLKSSEKWSHILIQFSLERLKKGKNWDIRKELFKIASLIVEENSFFSMKKIRFQSFDDWIILKKKLLKRTKKFEKKCKKQGEKFFEFLKKTSIQKNSFYYSDFPKFFQKFRVKNIILNPFHQRMEKSIQKEVLYSSKNSTINMDQKILIERNKKKILSLYQETKFIYKKYISSYILDKLFLKNFHYLSIIQEIEKEFLFLKEEKKNFLNAELNKILHERIIQDPIPLIYEKMGVQYKHYFIDEFQDTSFLQWYNIRILIENALSENGSAMIVGDPKQSIYRWRGVDYNLFLHLISSSSKSYHKKIITIDTNFRSYEEIVKFNNSLYQSVSKIFNSTLYKKIYKESKQKEFKKPGGYVELNFVIEQKSYRNELYCKIQKKIKKLLKQKYKLSDIAILVRNNEDGNFLSEKLLEDGFIVNTSVSLLVKNHLEIEIIIHFFYILLKPHCYQKRATLILLLLKNKLIYTKQRDHDFLVESIFLPFDLFLKKIVFTNKTLDLKNLYNKSIYNIVEQVIDGFGLLNQYNTESIYSFLDFVHRSIKIVGNSIVDFLEYWESKKEKESIIISDNTNALRIMTIHKSKGLQFPVVILPFTDWNAFSKKKKEGIWIDVCPDLYHGLDSIYIEIEPYFKSINDHFFINIYEEYLSKIRIDNLNLLYVATTRPMEQLIIFSKYGKDQSVSFYLKNFLYEKKLWNDKIFKYSFGIEKKNY</sequence>
<evidence type="ECO:0000256" key="1">
    <source>
        <dbReference type="ARBA" id="ARBA00022741"/>
    </source>
</evidence>
<dbReference type="PROSITE" id="PS51198">
    <property type="entry name" value="UVRD_HELICASE_ATP_BIND"/>
    <property type="match status" value="1"/>
</dbReference>
<dbReference type="InterPro" id="IPR014016">
    <property type="entry name" value="UvrD-like_ATP-bd"/>
</dbReference>
<evidence type="ECO:0000256" key="3">
    <source>
        <dbReference type="ARBA" id="ARBA00022806"/>
    </source>
</evidence>
<dbReference type="SUPFAM" id="SSF52540">
    <property type="entry name" value="P-loop containing nucleoside triphosphate hydrolases"/>
    <property type="match status" value="1"/>
</dbReference>
<evidence type="ECO:0000259" key="11">
    <source>
        <dbReference type="PROSITE" id="PS51217"/>
    </source>
</evidence>
<dbReference type="Pfam" id="PF00580">
    <property type="entry name" value="UvrD-helicase"/>
    <property type="match status" value="1"/>
</dbReference>
<keyword evidence="5" id="KW-0413">Isomerase</keyword>
<comment type="catalytic activity">
    <reaction evidence="6">
        <text>Couples ATP hydrolysis with the unwinding of duplex DNA by translocating in the 3'-5' direction.</text>
        <dbReference type="EC" id="5.6.2.4"/>
    </reaction>
</comment>
<protein>
    <recommendedName>
        <fullName evidence="7">DNA 3'-5' helicase</fullName>
        <ecNumber evidence="7">5.6.2.4</ecNumber>
    </recommendedName>
</protein>
<dbReference type="Proteomes" id="UP000247917">
    <property type="component" value="Chromosome"/>
</dbReference>
<evidence type="ECO:0000256" key="8">
    <source>
        <dbReference type="ARBA" id="ARBA00048988"/>
    </source>
</evidence>
<proteinExistence type="predicted"/>
<evidence type="ECO:0000256" key="9">
    <source>
        <dbReference type="PROSITE-ProRule" id="PRU00560"/>
    </source>
</evidence>
<evidence type="ECO:0000313" key="13">
    <source>
        <dbReference type="Proteomes" id="UP000247917"/>
    </source>
</evidence>
<keyword evidence="3 9" id="KW-0347">Helicase</keyword>
<keyword evidence="4 9" id="KW-0067">ATP-binding</keyword>
<keyword evidence="2 9" id="KW-0378">Hydrolase</keyword>
<dbReference type="EMBL" id="CP029812">
    <property type="protein sequence ID" value="AWU39972.1"/>
    <property type="molecule type" value="Genomic_DNA"/>
</dbReference>
<reference evidence="12 13" key="1">
    <citation type="journal article" date="2018" name="Genome Biol. Evol.">
        <title>Parallel and Gradual Genome Erosion in the Blattabacterium Endosymbionts of Mastotermes darwiniensis and Cryptocercus Wood Roaches.</title>
        <authorList>
            <person name="Kinjo Y."/>
            <person name="Bourguignon T."/>
            <person name="Tong K.J."/>
            <person name="Kuwahara H."/>
            <person name="Lim S.J."/>
            <person name="Yoon K.B."/>
            <person name="Shigenobu S."/>
            <person name="Park Y.C."/>
            <person name="Nalepa C.A."/>
            <person name="Hongoh Y."/>
            <person name="Ohkuma M."/>
            <person name="Lo N."/>
            <person name="Tokuda G."/>
        </authorList>
    </citation>
    <scope>NUCLEOTIDE SEQUENCE [LARGE SCALE GENOMIC DNA]</scope>
    <source>
        <strain evidence="12 13">CPUsv</strain>
    </source>
</reference>
<keyword evidence="13" id="KW-1185">Reference proteome</keyword>
<dbReference type="PANTHER" id="PTHR11070:SF67">
    <property type="entry name" value="DNA 3'-5' HELICASE"/>
    <property type="match status" value="1"/>
</dbReference>
<dbReference type="PROSITE" id="PS51217">
    <property type="entry name" value="UVRD_HELICASE_CTER"/>
    <property type="match status" value="1"/>
</dbReference>
<keyword evidence="1 9" id="KW-0547">Nucleotide-binding</keyword>
<accession>A0ABM6WNN7</accession>
<evidence type="ECO:0000256" key="7">
    <source>
        <dbReference type="ARBA" id="ARBA00034808"/>
    </source>
</evidence>
<dbReference type="Pfam" id="PF13361">
    <property type="entry name" value="UvrD_C"/>
    <property type="match status" value="1"/>
</dbReference>
<dbReference type="Gene3D" id="3.40.50.300">
    <property type="entry name" value="P-loop containing nucleotide triphosphate hydrolases"/>
    <property type="match status" value="4"/>
</dbReference>
<organism evidence="12 13">
    <name type="scientific">Blattabacterium punctulatus</name>
    <dbReference type="NCBI Taxonomy" id="164514"/>
    <lineage>
        <taxon>Bacteria</taxon>
        <taxon>Pseudomonadati</taxon>
        <taxon>Bacteroidota</taxon>
        <taxon>Flavobacteriia</taxon>
        <taxon>Flavobacteriales</taxon>
        <taxon>Blattabacteriaceae</taxon>
        <taxon>Blattabacterium</taxon>
    </lineage>
</organism>
<evidence type="ECO:0000256" key="5">
    <source>
        <dbReference type="ARBA" id="ARBA00023235"/>
    </source>
</evidence>
<dbReference type="InterPro" id="IPR027417">
    <property type="entry name" value="P-loop_NTPase"/>
</dbReference>
<dbReference type="InterPro" id="IPR014017">
    <property type="entry name" value="DNA_helicase_UvrD-like_C"/>
</dbReference>
<evidence type="ECO:0000256" key="6">
    <source>
        <dbReference type="ARBA" id="ARBA00034617"/>
    </source>
</evidence>
<dbReference type="GO" id="GO:0004386">
    <property type="term" value="F:helicase activity"/>
    <property type="evidence" value="ECO:0007669"/>
    <property type="project" value="UniProtKB-KW"/>
</dbReference>
<dbReference type="InterPro" id="IPR000212">
    <property type="entry name" value="DNA_helicase_UvrD/REP"/>
</dbReference>
<evidence type="ECO:0000313" key="12">
    <source>
        <dbReference type="EMBL" id="AWU39972.1"/>
    </source>
</evidence>
<feature type="domain" description="UvrD-like helicase ATP-binding" evidence="10">
    <location>
        <begin position="1"/>
        <end position="467"/>
    </location>
</feature>
<dbReference type="EC" id="5.6.2.4" evidence="7"/>